<evidence type="ECO:0000313" key="2">
    <source>
        <dbReference type="EMBL" id="KAB8137507.1"/>
    </source>
</evidence>
<dbReference type="InterPro" id="IPR004843">
    <property type="entry name" value="Calcineurin-like_PHP"/>
</dbReference>
<sequence>MEEGVILTRILAISDIHGHADALHSLLHAAHYNNKQDLLILLGDYTGNGAHNSKTIQYVKDLVNNGAIALKGNHEQRLVDQKGINDPAYANWSRFFSELPYFYEHNSYLFVHAGLRPGIPVSEQTADDMMNIRESFHQHHFTSLNKVIIFGHTPTYRLGANLGSIWVNSDKIGIDTGANHGYFLSLVDLSNRIQYKVNVRENVPAEMAF</sequence>
<dbReference type="SUPFAM" id="SSF56300">
    <property type="entry name" value="Metallo-dependent phosphatases"/>
    <property type="match status" value="1"/>
</dbReference>
<feature type="domain" description="Calcineurin-like phosphoesterase" evidence="1">
    <location>
        <begin position="9"/>
        <end position="156"/>
    </location>
</feature>
<reference evidence="2 3" key="1">
    <citation type="submission" date="2019-10" db="EMBL/GenBank/DDBJ databases">
        <title>Gracilibacillus sp. nov. isolated from rice seeds.</title>
        <authorList>
            <person name="He S."/>
        </authorList>
    </citation>
    <scope>NUCLEOTIDE SEQUENCE [LARGE SCALE GENOMIC DNA]</scope>
    <source>
        <strain evidence="2 3">TD8</strain>
    </source>
</reference>
<organism evidence="2 3">
    <name type="scientific">Gracilibacillus oryzae</name>
    <dbReference type="NCBI Taxonomy" id="1672701"/>
    <lineage>
        <taxon>Bacteria</taxon>
        <taxon>Bacillati</taxon>
        <taxon>Bacillota</taxon>
        <taxon>Bacilli</taxon>
        <taxon>Bacillales</taxon>
        <taxon>Bacillaceae</taxon>
        <taxon>Gracilibacillus</taxon>
    </lineage>
</organism>
<evidence type="ECO:0000259" key="1">
    <source>
        <dbReference type="Pfam" id="PF00149"/>
    </source>
</evidence>
<dbReference type="PANTHER" id="PTHR42850">
    <property type="entry name" value="METALLOPHOSPHOESTERASE"/>
    <property type="match status" value="1"/>
</dbReference>
<keyword evidence="3" id="KW-1185">Reference proteome</keyword>
<dbReference type="GO" id="GO:0016791">
    <property type="term" value="F:phosphatase activity"/>
    <property type="evidence" value="ECO:0007669"/>
    <property type="project" value="TreeGrafter"/>
</dbReference>
<proteinExistence type="predicted"/>
<dbReference type="InterPro" id="IPR029052">
    <property type="entry name" value="Metallo-depent_PP-like"/>
</dbReference>
<dbReference type="EMBL" id="WEID01000043">
    <property type="protein sequence ID" value="KAB8137507.1"/>
    <property type="molecule type" value="Genomic_DNA"/>
</dbReference>
<dbReference type="InterPro" id="IPR050126">
    <property type="entry name" value="Ap4A_hydrolase"/>
</dbReference>
<dbReference type="PANTHER" id="PTHR42850:SF4">
    <property type="entry name" value="ZINC-DEPENDENT ENDOPOLYPHOSPHATASE"/>
    <property type="match status" value="1"/>
</dbReference>
<gene>
    <name evidence="2" type="ORF">F9U64_09300</name>
</gene>
<dbReference type="GO" id="GO:0110154">
    <property type="term" value="P:RNA decapping"/>
    <property type="evidence" value="ECO:0007669"/>
    <property type="project" value="TreeGrafter"/>
</dbReference>
<dbReference type="Proteomes" id="UP000480246">
    <property type="component" value="Unassembled WGS sequence"/>
</dbReference>
<dbReference type="OrthoDB" id="384253at2"/>
<dbReference type="GO" id="GO:0008803">
    <property type="term" value="F:bis(5'-nucleosyl)-tetraphosphatase (symmetrical) activity"/>
    <property type="evidence" value="ECO:0007669"/>
    <property type="project" value="TreeGrafter"/>
</dbReference>
<name>A0A7C8KYR0_9BACI</name>
<dbReference type="Pfam" id="PF00149">
    <property type="entry name" value="Metallophos"/>
    <property type="match status" value="1"/>
</dbReference>
<dbReference type="GO" id="GO:0005737">
    <property type="term" value="C:cytoplasm"/>
    <property type="evidence" value="ECO:0007669"/>
    <property type="project" value="TreeGrafter"/>
</dbReference>
<dbReference type="Gene3D" id="3.60.21.10">
    <property type="match status" value="1"/>
</dbReference>
<accession>A0A7C8KYR0</accession>
<comment type="caution">
    <text evidence="2">The sequence shown here is derived from an EMBL/GenBank/DDBJ whole genome shotgun (WGS) entry which is preliminary data.</text>
</comment>
<protein>
    <submittedName>
        <fullName evidence="2">Serine/threonine protein phosphatase</fullName>
    </submittedName>
</protein>
<dbReference type="AlphaFoldDB" id="A0A7C8KYR0"/>
<evidence type="ECO:0000313" key="3">
    <source>
        <dbReference type="Proteomes" id="UP000480246"/>
    </source>
</evidence>